<dbReference type="Gene3D" id="1.10.760.10">
    <property type="entry name" value="Cytochrome c-like domain"/>
    <property type="match status" value="2"/>
</dbReference>
<feature type="binding site" description="axial binding residue" evidence="9">
    <location>
        <position position="183"/>
    </location>
    <ligand>
        <name>heme c</name>
        <dbReference type="ChEBI" id="CHEBI:61717"/>
        <label>2</label>
    </ligand>
    <ligandPart>
        <name>Fe</name>
        <dbReference type="ChEBI" id="CHEBI:18248"/>
    </ligandPart>
</feature>
<evidence type="ECO:0000256" key="10">
    <source>
        <dbReference type="SAM" id="SignalP"/>
    </source>
</evidence>
<keyword evidence="2" id="KW-0813">Transport</keyword>
<dbReference type="AlphaFoldDB" id="A0A918RUY3"/>
<name>A0A918RUY3_9GAMM</name>
<reference evidence="12" key="2">
    <citation type="submission" date="2020-09" db="EMBL/GenBank/DDBJ databases">
        <authorList>
            <person name="Sun Q."/>
            <person name="Kim S."/>
        </authorList>
    </citation>
    <scope>NUCLEOTIDE SEQUENCE</scope>
    <source>
        <strain evidence="12">KCTC 12711</strain>
    </source>
</reference>
<protein>
    <submittedName>
        <fullName evidence="12">Cytochrome c</fullName>
    </submittedName>
</protein>
<evidence type="ECO:0000256" key="1">
    <source>
        <dbReference type="ARBA" id="ARBA00004418"/>
    </source>
</evidence>
<evidence type="ECO:0000256" key="9">
    <source>
        <dbReference type="PIRSR" id="PIRSR000005-2"/>
    </source>
</evidence>
<keyword evidence="10" id="KW-0732">Signal</keyword>
<dbReference type="InterPro" id="IPR050597">
    <property type="entry name" value="Cytochrome_c_Oxidase_Subunit"/>
</dbReference>
<keyword evidence="4 9" id="KW-0479">Metal-binding</keyword>
<keyword evidence="6" id="KW-0249">Electron transport</keyword>
<dbReference type="PANTHER" id="PTHR33751">
    <property type="entry name" value="CBB3-TYPE CYTOCHROME C OXIDASE SUBUNIT FIXP"/>
    <property type="match status" value="1"/>
</dbReference>
<dbReference type="PANTHER" id="PTHR33751:SF9">
    <property type="entry name" value="CYTOCHROME C4"/>
    <property type="match status" value="1"/>
</dbReference>
<keyword evidence="5" id="KW-0574">Periplasm</keyword>
<dbReference type="GO" id="GO:0042597">
    <property type="term" value="C:periplasmic space"/>
    <property type="evidence" value="ECO:0007669"/>
    <property type="project" value="UniProtKB-SubCell"/>
</dbReference>
<evidence type="ECO:0000256" key="4">
    <source>
        <dbReference type="ARBA" id="ARBA00022723"/>
    </source>
</evidence>
<dbReference type="SUPFAM" id="SSF46626">
    <property type="entry name" value="Cytochrome c"/>
    <property type="match status" value="2"/>
</dbReference>
<evidence type="ECO:0000256" key="5">
    <source>
        <dbReference type="ARBA" id="ARBA00022764"/>
    </source>
</evidence>
<feature type="binding site" description="axial binding residue" evidence="9">
    <location>
        <position position="81"/>
    </location>
    <ligand>
        <name>heme c</name>
        <dbReference type="ChEBI" id="CHEBI:61717"/>
        <label>1</label>
    </ligand>
    <ligandPart>
        <name>Fe</name>
        <dbReference type="ChEBI" id="CHEBI:18248"/>
    </ligandPart>
</feature>
<dbReference type="RefSeq" id="WP_189400420.1">
    <property type="nucleotide sequence ID" value="NZ_BMXA01000003.1"/>
</dbReference>
<reference evidence="12" key="1">
    <citation type="journal article" date="2014" name="Int. J. Syst. Evol. Microbiol.">
        <title>Complete genome sequence of Corynebacterium casei LMG S-19264T (=DSM 44701T), isolated from a smear-ripened cheese.</title>
        <authorList>
            <consortium name="US DOE Joint Genome Institute (JGI-PGF)"/>
            <person name="Walter F."/>
            <person name="Albersmeier A."/>
            <person name="Kalinowski J."/>
            <person name="Ruckert C."/>
        </authorList>
    </citation>
    <scope>NUCLEOTIDE SEQUENCE</scope>
    <source>
        <strain evidence="12">KCTC 12711</strain>
    </source>
</reference>
<dbReference type="InterPro" id="IPR036909">
    <property type="entry name" value="Cyt_c-like_dom_sf"/>
</dbReference>
<organism evidence="12 13">
    <name type="scientific">Arenicella chitinivorans</name>
    <dbReference type="NCBI Taxonomy" id="1329800"/>
    <lineage>
        <taxon>Bacteria</taxon>
        <taxon>Pseudomonadati</taxon>
        <taxon>Pseudomonadota</taxon>
        <taxon>Gammaproteobacteria</taxon>
        <taxon>Arenicellales</taxon>
        <taxon>Arenicellaceae</taxon>
        <taxon>Arenicella</taxon>
    </lineage>
</organism>
<keyword evidence="3 8" id="KW-0349">Heme</keyword>
<dbReference type="PIRSF" id="PIRSF000005">
    <property type="entry name" value="Cytochrome_c4"/>
    <property type="match status" value="1"/>
</dbReference>
<feature type="domain" description="Cytochrome c" evidence="11">
    <location>
        <begin position="26"/>
        <end position="104"/>
    </location>
</feature>
<feature type="binding site" description="axial binding residue" evidence="9">
    <location>
        <position position="142"/>
    </location>
    <ligand>
        <name>heme c</name>
        <dbReference type="ChEBI" id="CHEBI:61717"/>
        <label>2</label>
    </ligand>
    <ligandPart>
        <name>Fe</name>
        <dbReference type="ChEBI" id="CHEBI:18248"/>
    </ligandPart>
</feature>
<dbReference type="Proteomes" id="UP000614811">
    <property type="component" value="Unassembled WGS sequence"/>
</dbReference>
<evidence type="ECO:0000313" key="12">
    <source>
        <dbReference type="EMBL" id="GHA10229.1"/>
    </source>
</evidence>
<feature type="binding site" description="covalent" evidence="8">
    <location>
        <position position="38"/>
    </location>
    <ligand>
        <name>heme c</name>
        <dbReference type="ChEBI" id="CHEBI:61717"/>
        <label>1</label>
    </ligand>
</feature>
<sequence>MLKKLLAIAGISLSGMAMTTMALAAGDAEAGKAKSAVCAACHGAAGVSSLPINPNLAAQVPGYISAQLKAFKSGERQNAIMAGQVAALTEEDMADLDAYYASLPASTEVSLTEEDIEMAVAGEKLYRGGFAERGISACMGCHGPSGHGIPIHYPRVAGQHKGYLEQQLLAFKKGERVGHAGIMKSVAFSLSEQQIKELSAYMAGLR</sequence>
<feature type="binding site" description="covalent" evidence="8">
    <location>
        <position position="138"/>
    </location>
    <ligand>
        <name>heme c</name>
        <dbReference type="ChEBI" id="CHEBI:61717"/>
        <label>2</label>
    </ligand>
</feature>
<comment type="caution">
    <text evidence="12">The sequence shown here is derived from an EMBL/GenBank/DDBJ whole genome shotgun (WGS) entry which is preliminary data.</text>
</comment>
<evidence type="ECO:0000256" key="3">
    <source>
        <dbReference type="ARBA" id="ARBA00022617"/>
    </source>
</evidence>
<comment type="subcellular location">
    <subcellularLocation>
        <location evidence="1">Periplasm</location>
    </subcellularLocation>
</comment>
<dbReference type="EMBL" id="BMXA01000003">
    <property type="protein sequence ID" value="GHA10229.1"/>
    <property type="molecule type" value="Genomic_DNA"/>
</dbReference>
<dbReference type="PROSITE" id="PS51007">
    <property type="entry name" value="CYTC"/>
    <property type="match status" value="2"/>
</dbReference>
<evidence type="ECO:0000259" key="11">
    <source>
        <dbReference type="PROSITE" id="PS51007"/>
    </source>
</evidence>
<feature type="binding site" description="axial binding residue" evidence="9">
    <location>
        <position position="42"/>
    </location>
    <ligand>
        <name>heme c</name>
        <dbReference type="ChEBI" id="CHEBI:61717"/>
        <label>1</label>
    </ligand>
    <ligandPart>
        <name>Fe</name>
        <dbReference type="ChEBI" id="CHEBI:18248"/>
    </ligandPart>
</feature>
<keyword evidence="13" id="KW-1185">Reference proteome</keyword>
<dbReference type="InterPro" id="IPR024167">
    <property type="entry name" value="Cytochrome_c4-like"/>
</dbReference>
<feature type="binding site" description="covalent" evidence="8">
    <location>
        <position position="41"/>
    </location>
    <ligand>
        <name>heme c</name>
        <dbReference type="ChEBI" id="CHEBI:61717"/>
        <label>1</label>
    </ligand>
</feature>
<dbReference type="Pfam" id="PF00034">
    <property type="entry name" value="Cytochrom_C"/>
    <property type="match status" value="2"/>
</dbReference>
<feature type="domain" description="Cytochrome c" evidence="11">
    <location>
        <begin position="117"/>
        <end position="206"/>
    </location>
</feature>
<evidence type="ECO:0000256" key="8">
    <source>
        <dbReference type="PIRSR" id="PIRSR000005-1"/>
    </source>
</evidence>
<accession>A0A918RUY3</accession>
<dbReference type="GO" id="GO:0005506">
    <property type="term" value="F:iron ion binding"/>
    <property type="evidence" value="ECO:0007669"/>
    <property type="project" value="InterPro"/>
</dbReference>
<keyword evidence="7 9" id="KW-0408">Iron</keyword>
<dbReference type="GO" id="GO:0020037">
    <property type="term" value="F:heme binding"/>
    <property type="evidence" value="ECO:0007669"/>
    <property type="project" value="InterPro"/>
</dbReference>
<evidence type="ECO:0000256" key="6">
    <source>
        <dbReference type="ARBA" id="ARBA00022982"/>
    </source>
</evidence>
<dbReference type="GO" id="GO:0009055">
    <property type="term" value="F:electron transfer activity"/>
    <property type="evidence" value="ECO:0007669"/>
    <property type="project" value="InterPro"/>
</dbReference>
<evidence type="ECO:0000256" key="7">
    <source>
        <dbReference type="ARBA" id="ARBA00023004"/>
    </source>
</evidence>
<feature type="signal peptide" evidence="10">
    <location>
        <begin position="1"/>
        <end position="24"/>
    </location>
</feature>
<feature type="chain" id="PRO_5036881900" evidence="10">
    <location>
        <begin position="25"/>
        <end position="206"/>
    </location>
</feature>
<gene>
    <name evidence="12" type="primary">cycA</name>
    <name evidence="12" type="ORF">GCM10008090_19740</name>
</gene>
<feature type="binding site" description="covalent" evidence="8">
    <location>
        <position position="141"/>
    </location>
    <ligand>
        <name>heme c</name>
        <dbReference type="ChEBI" id="CHEBI:61717"/>
        <label>2</label>
    </ligand>
</feature>
<dbReference type="InterPro" id="IPR009056">
    <property type="entry name" value="Cyt_c-like_dom"/>
</dbReference>
<evidence type="ECO:0000256" key="2">
    <source>
        <dbReference type="ARBA" id="ARBA00022448"/>
    </source>
</evidence>
<comment type="PTM">
    <text evidence="8">Binds 2 heme c groups covalently per subunit.</text>
</comment>
<evidence type="ECO:0000313" key="13">
    <source>
        <dbReference type="Proteomes" id="UP000614811"/>
    </source>
</evidence>
<proteinExistence type="predicted"/>